<proteinExistence type="predicted"/>
<dbReference type="OrthoDB" id="7658988at2"/>
<name>A0A1M5RY41_9RHOB</name>
<organism evidence="2 3">
    <name type="scientific">Cognatiyoonia sediminum</name>
    <dbReference type="NCBI Taxonomy" id="1508389"/>
    <lineage>
        <taxon>Bacteria</taxon>
        <taxon>Pseudomonadati</taxon>
        <taxon>Pseudomonadota</taxon>
        <taxon>Alphaproteobacteria</taxon>
        <taxon>Rhodobacterales</taxon>
        <taxon>Paracoccaceae</taxon>
        <taxon>Cognatiyoonia</taxon>
    </lineage>
</organism>
<sequence>MMLSNRGTTTLKGKRKSRHPMNDFDALPPELRKWVSEAMLPWSAHSVRKSFRKAIAKTGDPQRALEELDALQTALIAKDSRRIWGAEYPAGPNPS</sequence>
<dbReference type="InterPro" id="IPR045386">
    <property type="entry name" value="DUF6525"/>
</dbReference>
<dbReference type="AlphaFoldDB" id="A0A1M5RY41"/>
<feature type="compositionally biased region" description="Polar residues" evidence="1">
    <location>
        <begin position="1"/>
        <end position="11"/>
    </location>
</feature>
<protein>
    <submittedName>
        <fullName evidence="2">Uncharacterized protein</fullName>
    </submittedName>
</protein>
<dbReference type="EMBL" id="FQXB01000005">
    <property type="protein sequence ID" value="SHH30948.1"/>
    <property type="molecule type" value="Genomic_DNA"/>
</dbReference>
<dbReference type="RefSeq" id="WP_083526293.1">
    <property type="nucleotide sequence ID" value="NZ_FQXB01000005.1"/>
</dbReference>
<gene>
    <name evidence="2" type="ORF">SAMN05444003_2748</name>
</gene>
<dbReference type="Proteomes" id="UP000184074">
    <property type="component" value="Unassembled WGS sequence"/>
</dbReference>
<feature type="region of interest" description="Disordered" evidence="1">
    <location>
        <begin position="1"/>
        <end position="25"/>
    </location>
</feature>
<keyword evidence="3" id="KW-1185">Reference proteome</keyword>
<dbReference type="STRING" id="1508389.SAMN05444003_2748"/>
<accession>A0A1M5RY41</accession>
<evidence type="ECO:0000313" key="3">
    <source>
        <dbReference type="Proteomes" id="UP000184074"/>
    </source>
</evidence>
<dbReference type="Pfam" id="PF20135">
    <property type="entry name" value="DUF6525"/>
    <property type="match status" value="1"/>
</dbReference>
<reference evidence="2 3" key="1">
    <citation type="submission" date="2016-11" db="EMBL/GenBank/DDBJ databases">
        <authorList>
            <person name="Jaros S."/>
            <person name="Januszkiewicz K."/>
            <person name="Wedrychowicz H."/>
        </authorList>
    </citation>
    <scope>NUCLEOTIDE SEQUENCE [LARGE SCALE GENOMIC DNA]</scope>
    <source>
        <strain evidence="2 3">DSM 28715</strain>
    </source>
</reference>
<evidence type="ECO:0000313" key="2">
    <source>
        <dbReference type="EMBL" id="SHH30948.1"/>
    </source>
</evidence>
<evidence type="ECO:0000256" key="1">
    <source>
        <dbReference type="SAM" id="MobiDB-lite"/>
    </source>
</evidence>